<protein>
    <submittedName>
        <fullName evidence="4">Uncharacterized protein (DUF305 family)</fullName>
    </submittedName>
</protein>
<dbReference type="Gene3D" id="1.20.1260.10">
    <property type="match status" value="1"/>
</dbReference>
<evidence type="ECO:0000256" key="1">
    <source>
        <dbReference type="SAM" id="MobiDB-lite"/>
    </source>
</evidence>
<comment type="caution">
    <text evidence="4">The sequence shown here is derived from an EMBL/GenBank/DDBJ whole genome shotgun (WGS) entry which is preliminary data.</text>
</comment>
<dbReference type="PANTHER" id="PTHR36933">
    <property type="entry name" value="SLL0788 PROTEIN"/>
    <property type="match status" value="1"/>
</dbReference>
<feature type="region of interest" description="Disordered" evidence="1">
    <location>
        <begin position="148"/>
        <end position="174"/>
    </location>
</feature>
<organism evidence="4 5">
    <name type="scientific">Pseudokineococcus lusitanus</name>
    <dbReference type="NCBI Taxonomy" id="763993"/>
    <lineage>
        <taxon>Bacteria</taxon>
        <taxon>Bacillati</taxon>
        <taxon>Actinomycetota</taxon>
        <taxon>Actinomycetes</taxon>
        <taxon>Kineosporiales</taxon>
        <taxon>Kineosporiaceae</taxon>
        <taxon>Pseudokineococcus</taxon>
    </lineage>
</organism>
<keyword evidence="2" id="KW-0732">Signal</keyword>
<sequence length="255" mass="26489">MTPPAVRTARRRPGRRAVAALAPLAALALVASGCTADDAEPTTAYAPPSASATVPLLVPGGPGDPVETVAPEDVTAPTGPEPWTDADAAFFQQMVTHHRQAVEMSALAADRAGDPDVAAIAERIGLGQEPEVDVMVAWLEERGLDVPPEQSWLSGRGEVTAEGSGHDGHGAHGGSADGGMHGMATAAEVQQLAAAEGEEFDALYVDLMVRHHTGALSMVDEHQVGGVDVRVQEMADDVAAVQAAEIRHLEDMRPR</sequence>
<dbReference type="InterPro" id="IPR012347">
    <property type="entry name" value="Ferritin-like"/>
</dbReference>
<proteinExistence type="predicted"/>
<dbReference type="Pfam" id="PF03713">
    <property type="entry name" value="DUF305"/>
    <property type="match status" value="1"/>
</dbReference>
<feature type="signal peptide" evidence="2">
    <location>
        <begin position="1"/>
        <end position="36"/>
    </location>
</feature>
<dbReference type="EMBL" id="RJKN01000004">
    <property type="protein sequence ID" value="ROP43305.1"/>
    <property type="molecule type" value="Genomic_DNA"/>
</dbReference>
<feature type="domain" description="DUF305" evidence="3">
    <location>
        <begin position="87"/>
        <end position="252"/>
    </location>
</feature>
<dbReference type="Proteomes" id="UP000276232">
    <property type="component" value="Unassembled WGS sequence"/>
</dbReference>
<evidence type="ECO:0000256" key="2">
    <source>
        <dbReference type="SAM" id="SignalP"/>
    </source>
</evidence>
<dbReference type="AlphaFoldDB" id="A0A3N1HLG4"/>
<dbReference type="InParanoid" id="A0A3N1HLG4"/>
<accession>A0A3N1HLG4</accession>
<dbReference type="PROSITE" id="PS51257">
    <property type="entry name" value="PROKAR_LIPOPROTEIN"/>
    <property type="match status" value="1"/>
</dbReference>
<name>A0A3N1HLG4_9ACTN</name>
<keyword evidence="5" id="KW-1185">Reference proteome</keyword>
<dbReference type="RefSeq" id="WP_123379973.1">
    <property type="nucleotide sequence ID" value="NZ_RJKN01000004.1"/>
</dbReference>
<dbReference type="InterPro" id="IPR005183">
    <property type="entry name" value="DUF305_CopM-like"/>
</dbReference>
<reference evidence="4 5" key="1">
    <citation type="journal article" date="2015" name="Stand. Genomic Sci.">
        <title>Genomic Encyclopedia of Bacterial and Archaeal Type Strains, Phase III: the genomes of soil and plant-associated and newly described type strains.</title>
        <authorList>
            <person name="Whitman W.B."/>
            <person name="Woyke T."/>
            <person name="Klenk H.P."/>
            <person name="Zhou Y."/>
            <person name="Lilburn T.G."/>
            <person name="Beck B.J."/>
            <person name="De Vos P."/>
            <person name="Vandamme P."/>
            <person name="Eisen J.A."/>
            <person name="Garrity G."/>
            <person name="Hugenholtz P."/>
            <person name="Kyrpides N.C."/>
        </authorList>
    </citation>
    <scope>NUCLEOTIDE SEQUENCE [LARGE SCALE GENOMIC DNA]</scope>
    <source>
        <strain evidence="4 5">CECT 7306</strain>
    </source>
</reference>
<evidence type="ECO:0000313" key="4">
    <source>
        <dbReference type="EMBL" id="ROP43305.1"/>
    </source>
</evidence>
<feature type="chain" id="PRO_5017941443" evidence="2">
    <location>
        <begin position="37"/>
        <end position="255"/>
    </location>
</feature>
<dbReference type="PANTHER" id="PTHR36933:SF1">
    <property type="entry name" value="SLL0788 PROTEIN"/>
    <property type="match status" value="1"/>
</dbReference>
<gene>
    <name evidence="4" type="ORF">EDC03_1908</name>
</gene>
<dbReference type="OrthoDB" id="26872at2"/>
<evidence type="ECO:0000313" key="5">
    <source>
        <dbReference type="Proteomes" id="UP000276232"/>
    </source>
</evidence>
<evidence type="ECO:0000259" key="3">
    <source>
        <dbReference type="Pfam" id="PF03713"/>
    </source>
</evidence>